<evidence type="ECO:0000259" key="8">
    <source>
        <dbReference type="PROSITE" id="PS50067"/>
    </source>
</evidence>
<keyword evidence="6" id="KW-0493">Microtubule</keyword>
<dbReference type="InterPro" id="IPR019821">
    <property type="entry name" value="Kinesin_motor_CS"/>
</dbReference>
<dbReference type="InterPro" id="IPR036961">
    <property type="entry name" value="Kinesin_motor_dom_sf"/>
</dbReference>
<evidence type="ECO:0000256" key="2">
    <source>
        <dbReference type="ARBA" id="ARBA00022840"/>
    </source>
</evidence>
<feature type="domain" description="Kinesin motor" evidence="8">
    <location>
        <begin position="3"/>
        <end position="380"/>
    </location>
</feature>
<comment type="similarity">
    <text evidence="5 6">Belongs to the TRAFAC class myosin-kinesin ATPase superfamily. Kinesin family.</text>
</comment>
<dbReference type="EMBL" id="HG711006">
    <property type="protein sequence ID" value="CDJ48141.1"/>
    <property type="molecule type" value="Genomic_DNA"/>
</dbReference>
<dbReference type="Proteomes" id="UP000030750">
    <property type="component" value="Unassembled WGS sequence"/>
</dbReference>
<dbReference type="Pfam" id="PF00225">
    <property type="entry name" value="Kinesin"/>
    <property type="match status" value="1"/>
</dbReference>
<dbReference type="InterPro" id="IPR008984">
    <property type="entry name" value="SMAD_FHA_dom_sf"/>
</dbReference>
<keyword evidence="10" id="KW-1185">Reference proteome</keyword>
<dbReference type="SUPFAM" id="SSF52540">
    <property type="entry name" value="P-loop containing nucleoside triphosphate hydrolases"/>
    <property type="match status" value="1"/>
</dbReference>
<dbReference type="VEuPathDB" id="ToxoDB:EBH_0019310"/>
<evidence type="ECO:0000313" key="9">
    <source>
        <dbReference type="EMBL" id="CDJ48141.1"/>
    </source>
</evidence>
<dbReference type="GO" id="GO:0005524">
    <property type="term" value="F:ATP binding"/>
    <property type="evidence" value="ECO:0007669"/>
    <property type="project" value="UniProtKB-UniRule"/>
</dbReference>
<evidence type="ECO:0000313" key="10">
    <source>
        <dbReference type="Proteomes" id="UP000030750"/>
    </source>
</evidence>
<reference evidence="9" key="2">
    <citation type="submission" date="2013-10" db="EMBL/GenBank/DDBJ databases">
        <authorList>
            <person name="Aslett M."/>
        </authorList>
    </citation>
    <scope>NUCLEOTIDE SEQUENCE [LARGE SCALE GENOMIC DNA]</scope>
    <source>
        <strain evidence="9">Houghton</strain>
    </source>
</reference>
<dbReference type="PANTHER" id="PTHR47117">
    <property type="entry name" value="STAR-RELATED LIPID TRANSFER PROTEIN 9"/>
    <property type="match status" value="1"/>
</dbReference>
<dbReference type="OrthoDB" id="3176171at2759"/>
<protein>
    <recommendedName>
        <fullName evidence="6">Kinesin-like protein</fullName>
    </recommendedName>
</protein>
<organism evidence="9 10">
    <name type="scientific">Eimeria brunetti</name>
    <dbReference type="NCBI Taxonomy" id="51314"/>
    <lineage>
        <taxon>Eukaryota</taxon>
        <taxon>Sar</taxon>
        <taxon>Alveolata</taxon>
        <taxon>Apicomplexa</taxon>
        <taxon>Conoidasida</taxon>
        <taxon>Coccidia</taxon>
        <taxon>Eucoccidiorida</taxon>
        <taxon>Eimeriorina</taxon>
        <taxon>Eimeriidae</taxon>
        <taxon>Eimeria</taxon>
    </lineage>
</organism>
<gene>
    <name evidence="9" type="ORF">EBH_0019310</name>
</gene>
<keyword evidence="1 5" id="KW-0547">Nucleotide-binding</keyword>
<feature type="coiled-coil region" evidence="7">
    <location>
        <begin position="594"/>
        <end position="672"/>
    </location>
</feature>
<dbReference type="PRINTS" id="PR00380">
    <property type="entry name" value="KINESINHEAVY"/>
</dbReference>
<dbReference type="InterPro" id="IPR027417">
    <property type="entry name" value="P-loop_NTPase"/>
</dbReference>
<feature type="binding site" evidence="5">
    <location>
        <begin position="105"/>
        <end position="112"/>
    </location>
    <ligand>
        <name>ATP</name>
        <dbReference type="ChEBI" id="CHEBI:30616"/>
    </ligand>
</feature>
<dbReference type="GO" id="GO:0007018">
    <property type="term" value="P:microtubule-based movement"/>
    <property type="evidence" value="ECO:0007669"/>
    <property type="project" value="InterPro"/>
</dbReference>
<sequence length="960" mass="106050">MSSVKVAVRVRPFNEREKNMNAQLCISMEGKATTIDNIEDPKGGKKTFSFDYSYWSHDGFENDETGYSRPVSSKYADQQRLYNEIGKDVLNNAYEGYNACLFAYGQTGAGKSYSMVGYGANKGIIVRACEEIFARIDANTDPNLLAEVQISMLEIYNEQVQDLLMPIEKRPKGGLKIRHTPQLGTFVQDLTKCPVDSYAAIQAKLDEGENNARLEPTRLMIHAKLVTAADAIATMASEQPWYSHEVTAFLLQFLSRNSKSDAGSGEPVSQKSSEISLVDLAGSERAGSTGATGDRLKEGCAINQSLSALGNVISALADKAAGKLKPGQVVPYRDSALTRILQTALGGNSKTCMIAALSPATVNYEETLSTLRYADTAPGAAVDPQGVEEIRRQYEEELEANRRALQEMTMSWQDKLEAARNRRPTGVEIRGTEQLTTPYLSNLNEDPLLSGKIVFALKEGSSTVGKPGGDIEPTFRIGGLGVSPMHAIVDVRQIQKEGDNGGETVYEVVLTAHGKTAINGSILRENESKLLEHKDRVIFGHNNMYVFVDPTDTDKTLPSWEEGMREVTKDVIDECATQQTPQASLSELKYKEKWESLQADMRRFESEKKELLRKVKDKEALVLASEEDQAEAEKKLKVIAAEKQAMLQELNRKEDELRARRLLLEREQSEEAKRQDAERAAQVFLQEVIGKTALLVEEANGYAQELGVGVYFSLKLNTKLRSVGGLRSTLIGTSLQQTEIVIRVQRVDSDVVQLWNLDLFEKKVFEMRELYTHWAAGSRTTSYLKEGLADPFALDMDSYQVIGESYLYLDTIRCLLPVDSEVFPIIDANGKGCGKLTLSIGIEVASKSDRADRWLDGETDVSMISLEQASRNPVFNNSRSFTIVVDDSTAESLSGALVFEVSGKMVEKKSKTKLKKGHVAKTASSASLKKELQDSTRALQLLEQALNDEGKSIQDLVGGF</sequence>
<proteinExistence type="inferred from homology"/>
<dbReference type="PROSITE" id="PS00411">
    <property type="entry name" value="KINESIN_MOTOR_1"/>
    <property type="match status" value="1"/>
</dbReference>
<dbReference type="InterPro" id="IPR001752">
    <property type="entry name" value="Kinesin_motor_dom"/>
</dbReference>
<dbReference type="PROSITE" id="PS50067">
    <property type="entry name" value="KINESIN_MOTOR_2"/>
    <property type="match status" value="1"/>
</dbReference>
<evidence type="ECO:0000256" key="7">
    <source>
        <dbReference type="SAM" id="Coils"/>
    </source>
</evidence>
<evidence type="ECO:0000256" key="3">
    <source>
        <dbReference type="ARBA" id="ARBA00023054"/>
    </source>
</evidence>
<reference evidence="9" key="1">
    <citation type="submission" date="2013-10" db="EMBL/GenBank/DDBJ databases">
        <title>Genomic analysis of the causative agents of coccidiosis in chickens.</title>
        <authorList>
            <person name="Reid A.J."/>
            <person name="Blake D."/>
            <person name="Billington K."/>
            <person name="Browne H."/>
            <person name="Dunn M."/>
            <person name="Hung S."/>
            <person name="Kawahara F."/>
            <person name="Miranda-Saavedra D."/>
            <person name="Mourier T."/>
            <person name="Nagra H."/>
            <person name="Otto T.D."/>
            <person name="Rawlings N."/>
            <person name="Sanchez A."/>
            <person name="Sanders M."/>
            <person name="Subramaniam C."/>
            <person name="Tay Y."/>
            <person name="Dear P."/>
            <person name="Doerig C."/>
            <person name="Gruber A."/>
            <person name="Parkinson J."/>
            <person name="Shirley M."/>
            <person name="Wan K.L."/>
            <person name="Berriman M."/>
            <person name="Tomley F."/>
            <person name="Pain A."/>
        </authorList>
    </citation>
    <scope>NUCLEOTIDE SEQUENCE [LARGE SCALE GENOMIC DNA]</scope>
    <source>
        <strain evidence="9">Houghton</strain>
    </source>
</reference>
<dbReference type="Gene3D" id="3.40.850.10">
    <property type="entry name" value="Kinesin motor domain"/>
    <property type="match status" value="1"/>
</dbReference>
<dbReference type="Gene3D" id="2.60.200.20">
    <property type="match status" value="1"/>
</dbReference>
<evidence type="ECO:0000256" key="5">
    <source>
        <dbReference type="PROSITE-ProRule" id="PRU00283"/>
    </source>
</evidence>
<keyword evidence="4 5" id="KW-0505">Motor protein</keyword>
<evidence type="ECO:0000256" key="6">
    <source>
        <dbReference type="RuleBase" id="RU000394"/>
    </source>
</evidence>
<evidence type="ECO:0000256" key="4">
    <source>
        <dbReference type="ARBA" id="ARBA00023175"/>
    </source>
</evidence>
<dbReference type="GO" id="GO:0005874">
    <property type="term" value="C:microtubule"/>
    <property type="evidence" value="ECO:0007669"/>
    <property type="project" value="UniProtKB-KW"/>
</dbReference>
<evidence type="ECO:0000256" key="1">
    <source>
        <dbReference type="ARBA" id="ARBA00022741"/>
    </source>
</evidence>
<keyword evidence="2 5" id="KW-0067">ATP-binding</keyword>
<dbReference type="SUPFAM" id="SSF49879">
    <property type="entry name" value="SMAD/FHA domain"/>
    <property type="match status" value="1"/>
</dbReference>
<dbReference type="GO" id="GO:0008017">
    <property type="term" value="F:microtubule binding"/>
    <property type="evidence" value="ECO:0007669"/>
    <property type="project" value="InterPro"/>
</dbReference>
<dbReference type="GO" id="GO:0003777">
    <property type="term" value="F:microtubule motor activity"/>
    <property type="evidence" value="ECO:0007669"/>
    <property type="project" value="InterPro"/>
</dbReference>
<name>U6LD86_9EIME</name>
<dbReference type="SMART" id="SM00129">
    <property type="entry name" value="KISc"/>
    <property type="match status" value="1"/>
</dbReference>
<accession>U6LD86</accession>
<dbReference type="AlphaFoldDB" id="U6LD86"/>
<keyword evidence="3 7" id="KW-0175">Coiled coil</keyword>
<feature type="coiled-coil region" evidence="7">
    <location>
        <begin position="387"/>
        <end position="422"/>
    </location>
</feature>